<sequence>MKILSLLFLFITFNVFAQDYNLDSLSHVDYDALHSTKLNDVWGYTDENGNEYALVGARKGVGIVDISDPANPVEVYWHQGSTSVWRDIKTYGDYAYVTTEENDGLLIIDMSPLPNNPIVDVTNYYSSTSYWTSAHNLYIDENGYAYIFGANRGNGGAIILDVFTNPMAPIEVGSFDDWYIHDGYVVEDTLYAAHVNDGFFTIIDVTDKMNPVVLGSKVTPSSFAHNIWPTEDRKYVFTTDEVSRAFLAAYDVSDPSNIVEVDRIQSSPGSEVVPHNAHVNGDFLYTSYYADGIVIHDISDPENMVEVGRYDTYPGTADNTIGNWGAFPFFNSGTIIATDIDNGLFILGPNFDYASKVNGTITDANTGNPIQGAEVTILGDVQNEFSKIDGSYKTGIGIAGSYTVRYEKYGYVPQEISLNLTSGVSVQQDVQLVPLPQYNITINVVDELNNPVLGANVKIKHEGVVFEMLTNGLGEVNQNVSYEDTFFVAVGQWGKITECREAVFSETNNSLTLTLKEGYMDDFTFDFEWSTTSTAQMGDWERAVPFNNIEPGFQTSPDGDSPNDCGESSYVTGNELENVVYEGEVTLISPVFDLTSYSDPFLNYERWFFCYHGYEIFNDTLRVAISNGTEIVEIDKQGSVFSELGVWTPKSFRVSDHITPTSTMQIFIQTSNYDATNNITNAGFDNFYITNESPLYTEYLNQEESNIRIYPNPFENVFIIEGVEEETTQVKLYSLDGKALPFSSSYDGGKMYINGAKLPKGSYFLHINEEVFTIIK</sequence>
<evidence type="ECO:0000313" key="5">
    <source>
        <dbReference type="Proteomes" id="UP000257127"/>
    </source>
</evidence>
<dbReference type="EMBL" id="QURB01000007">
    <property type="protein sequence ID" value="RFC53805.1"/>
    <property type="molecule type" value="Genomic_DNA"/>
</dbReference>
<dbReference type="InterPro" id="IPR013211">
    <property type="entry name" value="LVIVD"/>
</dbReference>
<dbReference type="NCBIfam" id="TIGR04312">
    <property type="entry name" value="choice_anch_B"/>
    <property type="match status" value="1"/>
</dbReference>
<accession>A0A3E1EW72</accession>
<keyword evidence="1 2" id="KW-0732">Signal</keyword>
<dbReference type="Pfam" id="PF08309">
    <property type="entry name" value="LVIVD"/>
    <property type="match status" value="4"/>
</dbReference>
<dbReference type="InterPro" id="IPR026444">
    <property type="entry name" value="Secre_tail"/>
</dbReference>
<dbReference type="InterPro" id="IPR008969">
    <property type="entry name" value="CarboxyPept-like_regulatory"/>
</dbReference>
<dbReference type="InterPro" id="IPR027589">
    <property type="entry name" value="Choice_anch_B"/>
</dbReference>
<organism evidence="4 5">
    <name type="scientific">Brumimicrobium aurantiacum</name>
    <dbReference type="NCBI Taxonomy" id="1737063"/>
    <lineage>
        <taxon>Bacteria</taxon>
        <taxon>Pseudomonadati</taxon>
        <taxon>Bacteroidota</taxon>
        <taxon>Flavobacteriia</taxon>
        <taxon>Flavobacteriales</taxon>
        <taxon>Crocinitomicaceae</taxon>
        <taxon>Brumimicrobium</taxon>
    </lineage>
</organism>
<proteinExistence type="predicted"/>
<dbReference type="Pfam" id="PF18962">
    <property type="entry name" value="Por_Secre_tail"/>
    <property type="match status" value="1"/>
</dbReference>
<name>A0A3E1EW72_9FLAO</name>
<dbReference type="Gene3D" id="2.60.40.1120">
    <property type="entry name" value="Carboxypeptidase-like, regulatory domain"/>
    <property type="match status" value="1"/>
</dbReference>
<dbReference type="PANTHER" id="PTHR38787">
    <property type="entry name" value="REGULATORY P DOMAIN-CONTAINING PROTEIN"/>
    <property type="match status" value="1"/>
</dbReference>
<dbReference type="AlphaFoldDB" id="A0A3E1EW72"/>
<dbReference type="GO" id="GO:0005576">
    <property type="term" value="C:extracellular region"/>
    <property type="evidence" value="ECO:0007669"/>
    <property type="project" value="TreeGrafter"/>
</dbReference>
<evidence type="ECO:0000313" key="4">
    <source>
        <dbReference type="EMBL" id="RFC53805.1"/>
    </source>
</evidence>
<dbReference type="SUPFAM" id="SSF75011">
    <property type="entry name" value="3-carboxy-cis,cis-mucoante lactonizing enzyme"/>
    <property type="match status" value="1"/>
</dbReference>
<feature type="domain" description="Secretion system C-terminal sorting" evidence="3">
    <location>
        <begin position="709"/>
        <end position="771"/>
    </location>
</feature>
<evidence type="ECO:0000256" key="2">
    <source>
        <dbReference type="SAM" id="SignalP"/>
    </source>
</evidence>
<dbReference type="RefSeq" id="WP_116881501.1">
    <property type="nucleotide sequence ID" value="NZ_QURB01000007.1"/>
</dbReference>
<dbReference type="SUPFAM" id="SSF49464">
    <property type="entry name" value="Carboxypeptidase regulatory domain-like"/>
    <property type="match status" value="1"/>
</dbReference>
<evidence type="ECO:0000256" key="1">
    <source>
        <dbReference type="ARBA" id="ARBA00022729"/>
    </source>
</evidence>
<gene>
    <name evidence="4" type="ORF">DXU93_11805</name>
</gene>
<feature type="signal peptide" evidence="2">
    <location>
        <begin position="1"/>
        <end position="17"/>
    </location>
</feature>
<dbReference type="OrthoDB" id="9815940at2"/>
<feature type="chain" id="PRO_5017657767" evidence="2">
    <location>
        <begin position="18"/>
        <end position="776"/>
    </location>
</feature>
<dbReference type="PANTHER" id="PTHR38787:SF3">
    <property type="entry name" value="REGULATORY P DOMAIN-CONTAINING PROTEIN"/>
    <property type="match status" value="1"/>
</dbReference>
<keyword evidence="5" id="KW-1185">Reference proteome</keyword>
<reference evidence="4 5" key="1">
    <citation type="submission" date="2018-08" db="EMBL/GenBank/DDBJ databases">
        <title>The draft genome squence of Brumimicrobium sp. N62.</title>
        <authorList>
            <person name="Du Z.-J."/>
            <person name="Luo H.-R."/>
        </authorList>
    </citation>
    <scope>NUCLEOTIDE SEQUENCE [LARGE SCALE GENOMIC DNA]</scope>
    <source>
        <strain evidence="4 5">N62</strain>
    </source>
</reference>
<comment type="caution">
    <text evidence="4">The sequence shown here is derived from an EMBL/GenBank/DDBJ whole genome shotgun (WGS) entry which is preliminary data.</text>
</comment>
<evidence type="ECO:0000259" key="3">
    <source>
        <dbReference type="Pfam" id="PF18962"/>
    </source>
</evidence>
<protein>
    <submittedName>
        <fullName evidence="4">Choice-of-anchor B family protein</fullName>
    </submittedName>
</protein>
<dbReference type="Pfam" id="PF13620">
    <property type="entry name" value="CarboxypepD_reg"/>
    <property type="match status" value="1"/>
</dbReference>
<dbReference type="Proteomes" id="UP000257127">
    <property type="component" value="Unassembled WGS sequence"/>
</dbReference>
<dbReference type="NCBIfam" id="TIGR04183">
    <property type="entry name" value="Por_Secre_tail"/>
    <property type="match status" value="1"/>
</dbReference>